<proteinExistence type="predicted"/>
<gene>
    <name evidence="1" type="ORF">PI23P_00845</name>
</gene>
<dbReference type="RefSeq" id="WP_004568787.1">
    <property type="nucleotide sequence ID" value="NZ_CH724148.1"/>
</dbReference>
<dbReference type="HOGENOM" id="CLU_1433302_0_0_10"/>
<dbReference type="AlphaFoldDB" id="A4C2A6"/>
<dbReference type="STRING" id="313594.PI23P_00845"/>
<comment type="caution">
    <text evidence="1">The sequence shown here is derived from an EMBL/GenBank/DDBJ whole genome shotgun (WGS) entry which is preliminary data.</text>
</comment>
<dbReference type="EMBL" id="AAOG01000004">
    <property type="protein sequence ID" value="EAR11707.1"/>
    <property type="molecule type" value="Genomic_DNA"/>
</dbReference>
<evidence type="ECO:0000313" key="1">
    <source>
        <dbReference type="EMBL" id="EAR11707.1"/>
    </source>
</evidence>
<sequence>MKKNDNFQYVLTINQWVIIEFFKAKQFNLERSKELKGKHYFILTLIVKLYLNKNLINKTFKGSVYTLMGNTLFYDNLPLTFVKKAKIVKEKKREDLSLKRNLQNYLKRLIDLGFIYRVIENETIRYLRVDEVFLSKCNKVKIKLSPLELVNKFAKKSIKIIEKEYTQLLPYGRYSSLEKTFFVNEHFNQ</sequence>
<organism evidence="1 2">
    <name type="scientific">Polaribacter irgensii 23-P</name>
    <dbReference type="NCBI Taxonomy" id="313594"/>
    <lineage>
        <taxon>Bacteria</taxon>
        <taxon>Pseudomonadati</taxon>
        <taxon>Bacteroidota</taxon>
        <taxon>Flavobacteriia</taxon>
        <taxon>Flavobacteriales</taxon>
        <taxon>Flavobacteriaceae</taxon>
    </lineage>
</organism>
<dbReference type="Proteomes" id="UP000003053">
    <property type="component" value="Unassembled WGS sequence"/>
</dbReference>
<name>A4C2A6_9FLAO</name>
<protein>
    <submittedName>
        <fullName evidence="1">Uncharacterized protein</fullName>
    </submittedName>
</protein>
<keyword evidence="2" id="KW-1185">Reference proteome</keyword>
<accession>A4C2A6</accession>
<reference evidence="1 2" key="1">
    <citation type="submission" date="2006-02" db="EMBL/GenBank/DDBJ databases">
        <authorList>
            <person name="Murray A."/>
            <person name="Staley J."/>
            <person name="Ferriera S."/>
            <person name="Johnson J."/>
            <person name="Kravitz S."/>
            <person name="Halpern A."/>
            <person name="Remington K."/>
            <person name="Beeson K."/>
            <person name="Tran B."/>
            <person name="Rogers Y.-H."/>
            <person name="Friedman R."/>
            <person name="Venter J.C."/>
        </authorList>
    </citation>
    <scope>NUCLEOTIDE SEQUENCE [LARGE SCALE GENOMIC DNA]</scope>
    <source>
        <strain evidence="1 2">23-P</strain>
    </source>
</reference>
<evidence type="ECO:0000313" key="2">
    <source>
        <dbReference type="Proteomes" id="UP000003053"/>
    </source>
</evidence>